<dbReference type="InterPro" id="IPR023346">
    <property type="entry name" value="Lysozyme-like_dom_sf"/>
</dbReference>
<comment type="caution">
    <text evidence="4">The sequence shown here is derived from an EMBL/GenBank/DDBJ whole genome shotgun (WGS) entry which is preliminary data.</text>
</comment>
<feature type="compositionally biased region" description="Gly residues" evidence="2">
    <location>
        <begin position="324"/>
        <end position="334"/>
    </location>
</feature>
<feature type="compositionally biased region" description="Gly residues" evidence="2">
    <location>
        <begin position="392"/>
        <end position="402"/>
    </location>
</feature>
<dbReference type="PANTHER" id="PTHR11407">
    <property type="entry name" value="LYSOZYME C"/>
    <property type="match status" value="1"/>
</dbReference>
<sequence length="570" mass="60253">MRRLCQAEGAGCCRFADSRSRAQTCSDCSRDSWREFRSSTPHVIARYSINYILMSYYQVPTPRTALLGAVLMHLAPALGECRDIPLPSTARLHSHPASCLERSSGSVVPCLCSCCWSGCHPGFPVVMVSLSSVFLHFLVPLLSLVFTTNYLRRPEKMLTVVVLVMLASSWSEGLVLSKCELRSQLQEAFPELHSVNHKDILTQFVCTVEHNSWFNTSFVSIDYVNPELLIRTLTIFGLGEKDLSAMKKNLLPEEMLGSGDNSGEGSSDIFSGSGSGENSGEGSGDIFSGSGSGDNSGEGSGDIFSGSGSGDNSGEGSGDIFSGSGSGDNSGEGSGDIFSGSGSGDNSGEGSGDIFSGSGSGDNSGEGSGDIFSGSGSGDNSGEGSGDIFSGSGSGENSGEGSGDIFSGSGSGDNSGEGSGDIFSDRKREKRAIHKEETNELQYILLNPEDMQADSSGQQQDDSLLRMLSESGSSDYYGESLGDDFSGSSSENWQRKKRAIHKEEHVGDQMEMDEDGVISRTLYGIFQLSDDIACKSGSIYSLNRCQLDCAALTDDDITDDIACLKILNEM</sequence>
<feature type="compositionally biased region" description="Gly residues" evidence="2">
    <location>
        <begin position="358"/>
        <end position="368"/>
    </location>
</feature>
<dbReference type="Proteomes" id="UP001239994">
    <property type="component" value="Unassembled WGS sequence"/>
</dbReference>
<feature type="compositionally biased region" description="Gly residues" evidence="2">
    <location>
        <begin position="375"/>
        <end position="385"/>
    </location>
</feature>
<dbReference type="PANTHER" id="PTHR11407:SF62">
    <property type="entry name" value="LYSOZYME-LIKE PROTEIN 1-RELATED"/>
    <property type="match status" value="1"/>
</dbReference>
<dbReference type="GO" id="GO:0003796">
    <property type="term" value="F:lysozyme activity"/>
    <property type="evidence" value="ECO:0007669"/>
    <property type="project" value="TreeGrafter"/>
</dbReference>
<reference evidence="4" key="1">
    <citation type="submission" date="2023-03" db="EMBL/GenBank/DDBJ databases">
        <title>Electrophorus voltai genome.</title>
        <authorList>
            <person name="Bian C."/>
        </authorList>
    </citation>
    <scope>NUCLEOTIDE SEQUENCE</scope>
    <source>
        <strain evidence="4">CB-2022</strain>
        <tissue evidence="4">Muscle</tissue>
    </source>
</reference>
<dbReference type="PROSITE" id="PS51348">
    <property type="entry name" value="GLYCOSYL_HYDROL_F22_2"/>
    <property type="match status" value="1"/>
</dbReference>
<name>A0AAD8ZPS1_9TELE</name>
<dbReference type="InterPro" id="IPR001916">
    <property type="entry name" value="Glyco_hydro_22"/>
</dbReference>
<keyword evidence="1" id="KW-1015">Disulfide bond</keyword>
<dbReference type="AlphaFoldDB" id="A0AAD8ZPS1"/>
<proteinExistence type="predicted"/>
<dbReference type="SUPFAM" id="SSF53955">
    <property type="entry name" value="Lysozyme-like"/>
    <property type="match status" value="1"/>
</dbReference>
<dbReference type="Gene3D" id="1.10.530.10">
    <property type="match status" value="2"/>
</dbReference>
<feature type="compositionally biased region" description="Gly residues" evidence="2">
    <location>
        <begin position="409"/>
        <end position="419"/>
    </location>
</feature>
<evidence type="ECO:0000256" key="2">
    <source>
        <dbReference type="SAM" id="MobiDB-lite"/>
    </source>
</evidence>
<feature type="non-terminal residue" evidence="4">
    <location>
        <position position="1"/>
    </location>
</feature>
<dbReference type="Pfam" id="PF00062">
    <property type="entry name" value="Lys"/>
    <property type="match status" value="1"/>
</dbReference>
<dbReference type="PROSITE" id="PS00128">
    <property type="entry name" value="GLYCOSYL_HYDROL_F22_1"/>
    <property type="match status" value="1"/>
</dbReference>
<feature type="compositionally biased region" description="Gly residues" evidence="2">
    <location>
        <begin position="290"/>
        <end position="300"/>
    </location>
</feature>
<organism evidence="4 5">
    <name type="scientific">Electrophorus voltai</name>
    <dbReference type="NCBI Taxonomy" id="2609070"/>
    <lineage>
        <taxon>Eukaryota</taxon>
        <taxon>Metazoa</taxon>
        <taxon>Chordata</taxon>
        <taxon>Craniata</taxon>
        <taxon>Vertebrata</taxon>
        <taxon>Euteleostomi</taxon>
        <taxon>Actinopterygii</taxon>
        <taxon>Neopterygii</taxon>
        <taxon>Teleostei</taxon>
        <taxon>Ostariophysi</taxon>
        <taxon>Gymnotiformes</taxon>
        <taxon>Gymnotoidei</taxon>
        <taxon>Gymnotidae</taxon>
        <taxon>Electrophorus</taxon>
    </lineage>
</organism>
<evidence type="ECO:0000313" key="4">
    <source>
        <dbReference type="EMBL" id="KAK1803046.1"/>
    </source>
</evidence>
<feature type="compositionally biased region" description="Low complexity" evidence="2">
    <location>
        <begin position="257"/>
        <end position="272"/>
    </location>
</feature>
<evidence type="ECO:0000259" key="3">
    <source>
        <dbReference type="PROSITE" id="PS00128"/>
    </source>
</evidence>
<accession>A0AAD8ZPS1</accession>
<dbReference type="EMBL" id="JAROKS010000006">
    <property type="protein sequence ID" value="KAK1803046.1"/>
    <property type="molecule type" value="Genomic_DNA"/>
</dbReference>
<feature type="compositionally biased region" description="Gly residues" evidence="2">
    <location>
        <begin position="273"/>
        <end position="283"/>
    </location>
</feature>
<dbReference type="InterPro" id="IPR019799">
    <property type="entry name" value="Glyco_hydro_22_CS"/>
</dbReference>
<gene>
    <name evidence="4" type="ORF">P4O66_021574</name>
</gene>
<feature type="compositionally biased region" description="Gly residues" evidence="2">
    <location>
        <begin position="307"/>
        <end position="317"/>
    </location>
</feature>
<evidence type="ECO:0000256" key="1">
    <source>
        <dbReference type="ARBA" id="ARBA00023157"/>
    </source>
</evidence>
<protein>
    <recommendedName>
        <fullName evidence="3">Glycosyl hydrolases family 22 (GH22) domain-containing protein</fullName>
    </recommendedName>
</protein>
<evidence type="ECO:0000313" key="5">
    <source>
        <dbReference type="Proteomes" id="UP001239994"/>
    </source>
</evidence>
<feature type="region of interest" description="Disordered" evidence="2">
    <location>
        <begin position="254"/>
        <end position="429"/>
    </location>
</feature>
<feature type="compositionally biased region" description="Gly residues" evidence="2">
    <location>
        <begin position="341"/>
        <end position="351"/>
    </location>
</feature>
<feature type="domain" description="Glycosyl hydrolases family 22 (GH22)" evidence="3">
    <location>
        <begin position="545"/>
        <end position="563"/>
    </location>
</feature>
<keyword evidence="5" id="KW-1185">Reference proteome</keyword>